<dbReference type="SUPFAM" id="SSF50044">
    <property type="entry name" value="SH3-domain"/>
    <property type="match status" value="1"/>
</dbReference>
<comment type="subcellular location">
    <subcellularLocation>
        <location evidence="3">Cell junction</location>
        <location evidence="3">Adherens junction</location>
    </subcellularLocation>
    <subcellularLocation>
        <location evidence="2">Cytoplasm</location>
        <location evidence="2">Cytoskeleton</location>
        <location evidence="2">Cilium basal body</location>
    </subcellularLocation>
    <subcellularLocation>
        <location evidence="1">Cytoplasm</location>
        <location evidence="1">Cytoskeleton</location>
        <location evidence="1">Microtubule organizing center</location>
        <location evidence="1">Centrosome</location>
        <location evidence="1">Centriole</location>
    </subcellularLocation>
</comment>
<dbReference type="Gene3D" id="2.130.10.10">
    <property type="entry name" value="YVTN repeat-like/Quinoprotein amine dehydrogenase"/>
    <property type="match status" value="1"/>
</dbReference>
<evidence type="ECO:0000313" key="23">
    <source>
        <dbReference type="Ensembl" id="ENSOANP00000039358.1"/>
    </source>
</evidence>
<reference evidence="23" key="3">
    <citation type="submission" date="2025-09" db="UniProtKB">
        <authorList>
            <consortium name="Ensembl"/>
        </authorList>
    </citation>
    <scope>IDENTIFICATION</scope>
    <source>
        <strain evidence="23">Glennie</strain>
    </source>
</reference>
<keyword evidence="5" id="KW-0217">Developmental protein</keyword>
<evidence type="ECO:0000256" key="2">
    <source>
        <dbReference type="ARBA" id="ARBA00004120"/>
    </source>
</evidence>
<dbReference type="Pfam" id="PF00018">
    <property type="entry name" value="SH3_1"/>
    <property type="match status" value="1"/>
</dbReference>
<dbReference type="PANTHER" id="PTHR44499">
    <property type="entry name" value="JOUBERIN"/>
    <property type="match status" value="1"/>
</dbReference>
<dbReference type="PROSITE" id="PS50002">
    <property type="entry name" value="SH3"/>
    <property type="match status" value="1"/>
</dbReference>
<reference evidence="23" key="2">
    <citation type="submission" date="2025-08" db="UniProtKB">
        <authorList>
            <consortium name="Ensembl"/>
        </authorList>
    </citation>
    <scope>IDENTIFICATION</scope>
    <source>
        <strain evidence="23">Glennie</strain>
    </source>
</reference>
<dbReference type="FunFam" id="2.30.30.40:FF:000132">
    <property type="entry name" value="jouberin isoform X2"/>
    <property type="match status" value="1"/>
</dbReference>
<keyword evidence="4 18" id="KW-0728">SH3 domain</keyword>
<dbReference type="FunCoup" id="A0A6I8NDP3">
    <property type="interactions" value="390"/>
</dbReference>
<reference evidence="23 24" key="1">
    <citation type="journal article" date="2008" name="Nature">
        <title>Genome analysis of the platypus reveals unique signatures of evolution.</title>
        <authorList>
            <person name="Warren W.C."/>
            <person name="Hillier L.W."/>
            <person name="Marshall Graves J.A."/>
            <person name="Birney E."/>
            <person name="Ponting C.P."/>
            <person name="Grutzner F."/>
            <person name="Belov K."/>
            <person name="Miller W."/>
            <person name="Clarke L."/>
            <person name="Chinwalla A.T."/>
            <person name="Yang S.P."/>
            <person name="Heger A."/>
            <person name="Locke D.P."/>
            <person name="Miethke P."/>
            <person name="Waters P.D."/>
            <person name="Veyrunes F."/>
            <person name="Fulton L."/>
            <person name="Fulton B."/>
            <person name="Graves T."/>
            <person name="Wallis J."/>
            <person name="Puente X.S."/>
            <person name="Lopez-Otin C."/>
            <person name="Ordonez G.R."/>
            <person name="Eichler E.E."/>
            <person name="Chen L."/>
            <person name="Cheng Z."/>
            <person name="Deakin J.E."/>
            <person name="Alsop A."/>
            <person name="Thompson K."/>
            <person name="Kirby P."/>
            <person name="Papenfuss A.T."/>
            <person name="Wakefield M.J."/>
            <person name="Olender T."/>
            <person name="Lancet D."/>
            <person name="Huttley G.A."/>
            <person name="Smit A.F."/>
            <person name="Pask A."/>
            <person name="Temple-Smith P."/>
            <person name="Batzer M.A."/>
            <person name="Walker J.A."/>
            <person name="Konkel M.K."/>
            <person name="Harris R.S."/>
            <person name="Whittington C.M."/>
            <person name="Wong E.S."/>
            <person name="Gemmell N.J."/>
            <person name="Buschiazzo E."/>
            <person name="Vargas Jentzsch I.M."/>
            <person name="Merkel A."/>
            <person name="Schmitz J."/>
            <person name="Zemann A."/>
            <person name="Churakov G."/>
            <person name="Kriegs J.O."/>
            <person name="Brosius J."/>
            <person name="Murchison E.P."/>
            <person name="Sachidanandam R."/>
            <person name="Smith C."/>
            <person name="Hannon G.J."/>
            <person name="Tsend-Ayush E."/>
            <person name="McMillan D."/>
            <person name="Attenborough R."/>
            <person name="Rens W."/>
            <person name="Ferguson-Smith M."/>
            <person name="Lefevre C.M."/>
            <person name="Sharp J.A."/>
            <person name="Nicholas K.R."/>
            <person name="Ray D.A."/>
            <person name="Kube M."/>
            <person name="Reinhardt R."/>
            <person name="Pringle T.H."/>
            <person name="Taylor J."/>
            <person name="Jones R.C."/>
            <person name="Nixon B."/>
            <person name="Dacheux J.L."/>
            <person name="Niwa H."/>
            <person name="Sekita Y."/>
            <person name="Huang X."/>
            <person name="Stark A."/>
            <person name="Kheradpour P."/>
            <person name="Kellis M."/>
            <person name="Flicek P."/>
            <person name="Chen Y."/>
            <person name="Webber C."/>
            <person name="Hardison R."/>
            <person name="Nelson J."/>
            <person name="Hallsworth-Pepin K."/>
            <person name="Delehaunty K."/>
            <person name="Markovic C."/>
            <person name="Minx P."/>
            <person name="Feng Y."/>
            <person name="Kremitzki C."/>
            <person name="Mitreva M."/>
            <person name="Glasscock J."/>
            <person name="Wylie T."/>
            <person name="Wohldmann P."/>
            <person name="Thiru P."/>
            <person name="Nhan M.N."/>
            <person name="Pohl C.S."/>
            <person name="Smith S.M."/>
            <person name="Hou S."/>
            <person name="Nefedov M."/>
            <person name="de Jong P.J."/>
            <person name="Renfree M.B."/>
            <person name="Mardis E.R."/>
            <person name="Wilson R.K."/>
        </authorList>
    </citation>
    <scope>NUCLEOTIDE SEQUENCE [LARGE SCALE GENOMIC DNA]</scope>
    <source>
        <strain evidence="23 24">Glennie</strain>
    </source>
</reference>
<feature type="repeat" description="WD" evidence="19">
    <location>
        <begin position="652"/>
        <end position="687"/>
    </location>
</feature>
<evidence type="ECO:0000256" key="18">
    <source>
        <dbReference type="PROSITE-ProRule" id="PRU00192"/>
    </source>
</evidence>
<keyword evidence="20" id="KW-0175">Coiled coil</keyword>
<evidence type="ECO:0000256" key="20">
    <source>
        <dbReference type="SAM" id="Coils"/>
    </source>
</evidence>
<comment type="function">
    <text evidence="16">Involved in vesicle trafficking and required for ciliogenesis, formation of primary non-motile cilium, and recruitment of RAB8A to the basal body of primary cilium. Component of the tectonic-like complex, a complex localized at the transition zone of primary cilia and acting as a barrier that prevents diffusion of transmembrane proteins between the cilia and plasma membranes. Involved in neuronal differentiation. As a positive modulator of classical Wnt signaling, may play a crucial role in ciliary signaling during cerebellum embryonic development.</text>
</comment>
<dbReference type="Pfam" id="PF00400">
    <property type="entry name" value="WD40"/>
    <property type="match status" value="4"/>
</dbReference>
<dbReference type="Proteomes" id="UP000002279">
    <property type="component" value="Chromosome 2"/>
</dbReference>
<dbReference type="AlphaFoldDB" id="A0A6I8NDP3"/>
<feature type="compositionally biased region" description="Basic and acidic residues" evidence="21">
    <location>
        <begin position="280"/>
        <end position="294"/>
    </location>
</feature>
<dbReference type="InterPro" id="IPR036028">
    <property type="entry name" value="SH3-like_dom_sf"/>
</dbReference>
<dbReference type="PRINTS" id="PR00452">
    <property type="entry name" value="SH3DOMAIN"/>
</dbReference>
<feature type="region of interest" description="Disordered" evidence="21">
    <location>
        <begin position="1115"/>
        <end position="1146"/>
    </location>
</feature>
<dbReference type="CDD" id="cd00200">
    <property type="entry name" value="WD40"/>
    <property type="match status" value="1"/>
</dbReference>
<evidence type="ECO:0000256" key="12">
    <source>
        <dbReference type="ARBA" id="ARBA00022949"/>
    </source>
</evidence>
<dbReference type="GO" id="GO:0005912">
    <property type="term" value="C:adherens junction"/>
    <property type="evidence" value="ECO:0007669"/>
    <property type="project" value="UniProtKB-SubCell"/>
</dbReference>
<dbReference type="GO" id="GO:0036064">
    <property type="term" value="C:ciliary basal body"/>
    <property type="evidence" value="ECO:0000318"/>
    <property type="project" value="GO_Central"/>
</dbReference>
<dbReference type="GeneTree" id="ENSGT00940000156509"/>
<dbReference type="GO" id="GO:0044458">
    <property type="term" value="P:motile cilium assembly"/>
    <property type="evidence" value="ECO:0000318"/>
    <property type="project" value="GO_Central"/>
</dbReference>
<gene>
    <name evidence="23" type="primary">AHI1</name>
</gene>
<dbReference type="PANTHER" id="PTHR44499:SF1">
    <property type="entry name" value="JOUBERIN"/>
    <property type="match status" value="1"/>
</dbReference>
<dbReference type="FunFam" id="2.130.10.10:FF:000112">
    <property type="entry name" value="jouberin isoform X2"/>
    <property type="match status" value="1"/>
</dbReference>
<evidence type="ECO:0000256" key="1">
    <source>
        <dbReference type="ARBA" id="ARBA00004114"/>
    </source>
</evidence>
<accession>A0A6I8NDP3</accession>
<dbReference type="InterPro" id="IPR052803">
    <property type="entry name" value="Cilium-Associated_Jouberin"/>
</dbReference>
<keyword evidence="12" id="KW-0965">Cell junction</keyword>
<feature type="repeat" description="WD" evidence="19">
    <location>
        <begin position="695"/>
        <end position="730"/>
    </location>
</feature>
<evidence type="ECO:0000256" key="13">
    <source>
        <dbReference type="ARBA" id="ARBA00023069"/>
    </source>
</evidence>
<keyword evidence="9" id="KW-0677">Repeat</keyword>
<keyword evidence="15" id="KW-0966">Cell projection</keyword>
<keyword evidence="24" id="KW-1185">Reference proteome</keyword>
<dbReference type="SMART" id="SM00320">
    <property type="entry name" value="WD40"/>
    <property type="match status" value="7"/>
</dbReference>
<evidence type="ECO:0000256" key="5">
    <source>
        <dbReference type="ARBA" id="ARBA00022473"/>
    </source>
</evidence>
<dbReference type="PROSITE" id="PS50294">
    <property type="entry name" value="WD_REPEATS_REGION"/>
    <property type="match status" value="1"/>
</dbReference>
<evidence type="ECO:0000256" key="15">
    <source>
        <dbReference type="ARBA" id="ARBA00023273"/>
    </source>
</evidence>
<dbReference type="PROSITE" id="PS00678">
    <property type="entry name" value="WD_REPEATS_1"/>
    <property type="match status" value="1"/>
</dbReference>
<dbReference type="InterPro" id="IPR015943">
    <property type="entry name" value="WD40/YVTN_repeat-like_dom_sf"/>
</dbReference>
<proteinExistence type="predicted"/>
<keyword evidence="8 19" id="KW-0853">WD repeat</keyword>
<evidence type="ECO:0000256" key="16">
    <source>
        <dbReference type="ARBA" id="ARBA00058395"/>
    </source>
</evidence>
<dbReference type="GO" id="GO:0005814">
    <property type="term" value="C:centriole"/>
    <property type="evidence" value="ECO:0007669"/>
    <property type="project" value="UniProtKB-SubCell"/>
</dbReference>
<dbReference type="RefSeq" id="XP_039767109.1">
    <property type="nucleotide sequence ID" value="XM_039911175.1"/>
</dbReference>
<feature type="compositionally biased region" description="Polar residues" evidence="21">
    <location>
        <begin position="1203"/>
        <end position="1212"/>
    </location>
</feature>
<sequence>MPTVESEAKAKTKVRFEELFRSHAGLTTDKKKPKKKANSQEDIALDTFRSDLDLGKGSGNDEVIINTIYHPKKSLGFTKNKPREESSVADKANIDVISGEENKQIKTNKKKKKTVLQEQFNEEENAHKTLQESFERKINDDSPKARRSKSQSGAPHPQGDKIKNALPEVRVITELDEEEQLIQAYELQVAEDEANAIRRKIRKKLKEQMSEFSTDVQSHEVVLKNEVGKKKKKKKEIPLTSEAETSAMSLSELQQIPVEDNFNKKKSLEGVPASVFSQNDEMKTEEQSTEDDIKLPTPKARKAAKKSKRVSEDNTKDTKPSKNIIQEATRPEVSTQSKCGFDDSHVLGIYIHRTDRLRTNFLISHPMVKIHVIDQNTGTYVKKEHSNRAVSSFYEQEGVEHILPIMTQPYDFKYFKSRLPEWEEQIVFNERLNYFLQESEDSPIVILFFEILDFLSMDEARANSEVQVQESGFRKIAWAFLKLVGANGVLNINGKLRLQLYTPPSRTRSQLNVVEVFEWWSKCPRNRYPSTLYVTIKGLKLPDHVDPSFRSMMALQQEQGNTSYCDLQKETTKGTESDADDKSKELVKWSRLPGQVCRIPNRHHLSLRAGERGCFSINFSPNGRILAAACAGRDGYPIILYEIPSGCFLRELCGHLNIVYDLCWSKDNQHLLSASSDGTVRLWKVENQGAPAIKVFPHPSFVYTAKFHPIADYLVVTGCYDSVIRVWNVKVKEVHGQLLQEFDGHKHFINSLCFDAEGLHMFSGDSSGLIIVWNTFVKGSSQQHPVRHWGINKEIRENDIKGIPISHLEVHPNGRRLLIHAKDSTLRIMDLRILATRKYVGATNYREKIHSTLTPCGTFLFSGSEDGIAYVWNPETGDQVAMYSDLSFTSPLRDVAFHPLEHMVAFCAFGQNEPILVYIYDYSVAQREAEMVKESSGSLASAGAHRNPQILSNPAMQDPTISPADQFASAARMSMRMQKVKHKLESVTASSNLLLPAPSLCSPHSKLRLPSMLGTHLIPQHSCTTQSGGFSPVGKPLNRMPSVTLPTSDKHFPTSLHKVVALYDYPAHRSDELTIHRGDIIQVLYKDNDNWWFGCLASGQQGYFPANYVAGETQNEDVQSSEIVHDSSPLLPHEQTEAEKGPTTPRKLSAVLRQSVDLHFTSEHDTYLDSPVTQGAGRKKKKEEEEEERQTDAMTEIKPNLTARRTSQTSGAVAQIESKVAPPGLSAGSKNKKRTGIRAKRTGRANVAFEPNC</sequence>
<evidence type="ECO:0000256" key="11">
    <source>
        <dbReference type="ARBA" id="ARBA00022794"/>
    </source>
</evidence>
<evidence type="ECO:0000256" key="10">
    <source>
        <dbReference type="ARBA" id="ARBA00022782"/>
    </source>
</evidence>
<dbReference type="Bgee" id="ENSOANG00000031640">
    <property type="expression patterns" value="Expressed in endometrium and 7 other cell types or tissues"/>
</dbReference>
<evidence type="ECO:0000256" key="3">
    <source>
        <dbReference type="ARBA" id="ARBA00004536"/>
    </source>
</evidence>
<dbReference type="GO" id="GO:0005813">
    <property type="term" value="C:centrosome"/>
    <property type="evidence" value="ECO:0007669"/>
    <property type="project" value="Ensembl"/>
</dbReference>
<keyword evidence="10" id="KW-0221">Differentiation</keyword>
<dbReference type="CDD" id="cd11812">
    <property type="entry name" value="SH3_AHI-1"/>
    <property type="match status" value="1"/>
</dbReference>
<keyword evidence="14" id="KW-0206">Cytoskeleton</keyword>
<feature type="compositionally biased region" description="Basic and acidic residues" evidence="21">
    <location>
        <begin position="124"/>
        <end position="144"/>
    </location>
</feature>
<organism evidence="23 24">
    <name type="scientific">Ornithorhynchus anatinus</name>
    <name type="common">Duckbill platypus</name>
    <dbReference type="NCBI Taxonomy" id="9258"/>
    <lineage>
        <taxon>Eukaryota</taxon>
        <taxon>Metazoa</taxon>
        <taxon>Chordata</taxon>
        <taxon>Craniata</taxon>
        <taxon>Vertebrata</taxon>
        <taxon>Euteleostomi</taxon>
        <taxon>Mammalia</taxon>
        <taxon>Monotremata</taxon>
        <taxon>Ornithorhynchidae</taxon>
        <taxon>Ornithorhynchus</taxon>
    </lineage>
</organism>
<feature type="repeat" description="WD" evidence="19">
    <location>
        <begin position="742"/>
        <end position="774"/>
    </location>
</feature>
<dbReference type="Gene3D" id="2.30.30.40">
    <property type="entry name" value="SH3 Domains"/>
    <property type="match status" value="1"/>
</dbReference>
<feature type="domain" description="SH3" evidence="22">
    <location>
        <begin position="1054"/>
        <end position="1114"/>
    </location>
</feature>
<keyword evidence="7" id="KW-0597">Phosphoprotein</keyword>
<dbReference type="KEGG" id="oaa:100093149"/>
<dbReference type="GeneID" id="100093149"/>
<dbReference type="InterPro" id="IPR035832">
    <property type="entry name" value="AHI1_SH3"/>
</dbReference>
<feature type="region of interest" description="Disordered" evidence="21">
    <location>
        <begin position="1162"/>
        <end position="1253"/>
    </location>
</feature>
<dbReference type="GO" id="GO:0030154">
    <property type="term" value="P:cell differentiation"/>
    <property type="evidence" value="ECO:0007669"/>
    <property type="project" value="UniProtKB-KW"/>
</dbReference>
<dbReference type="SMART" id="SM00326">
    <property type="entry name" value="SH3"/>
    <property type="match status" value="1"/>
</dbReference>
<feature type="compositionally biased region" description="Basic and acidic residues" evidence="21">
    <location>
        <begin position="309"/>
        <end position="320"/>
    </location>
</feature>
<dbReference type="GO" id="GO:0042802">
    <property type="term" value="F:identical protein binding"/>
    <property type="evidence" value="ECO:0007669"/>
    <property type="project" value="Ensembl"/>
</dbReference>
<feature type="compositionally biased region" description="Polar residues" evidence="21">
    <location>
        <begin position="321"/>
        <end position="331"/>
    </location>
</feature>
<evidence type="ECO:0000313" key="24">
    <source>
        <dbReference type="Proteomes" id="UP000002279"/>
    </source>
</evidence>
<keyword evidence="6" id="KW-0963">Cytoplasm</keyword>
<dbReference type="InterPro" id="IPR019775">
    <property type="entry name" value="WD40_repeat_CS"/>
</dbReference>
<dbReference type="OrthoDB" id="2096344at2759"/>
<evidence type="ECO:0000256" key="4">
    <source>
        <dbReference type="ARBA" id="ARBA00022443"/>
    </source>
</evidence>
<dbReference type="PROSITE" id="PS50082">
    <property type="entry name" value="WD_REPEATS_2"/>
    <property type="match status" value="3"/>
</dbReference>
<feature type="region of interest" description="Disordered" evidence="21">
    <location>
        <begin position="277"/>
        <end position="331"/>
    </location>
</feature>
<protein>
    <recommendedName>
        <fullName evidence="17">Jouberin</fullName>
    </recommendedName>
</protein>
<evidence type="ECO:0000256" key="21">
    <source>
        <dbReference type="SAM" id="MobiDB-lite"/>
    </source>
</evidence>
<dbReference type="InterPro" id="IPR001452">
    <property type="entry name" value="SH3_domain"/>
</dbReference>
<evidence type="ECO:0000256" key="7">
    <source>
        <dbReference type="ARBA" id="ARBA00022553"/>
    </source>
</evidence>
<evidence type="ECO:0000256" key="8">
    <source>
        <dbReference type="ARBA" id="ARBA00022574"/>
    </source>
</evidence>
<evidence type="ECO:0000256" key="9">
    <source>
        <dbReference type="ARBA" id="ARBA00022737"/>
    </source>
</evidence>
<name>A0A6I8NDP3_ORNAN</name>
<evidence type="ECO:0000256" key="19">
    <source>
        <dbReference type="PROSITE-ProRule" id="PRU00221"/>
    </source>
</evidence>
<dbReference type="InterPro" id="IPR001680">
    <property type="entry name" value="WD40_rpt"/>
</dbReference>
<dbReference type="RefSeq" id="XP_028907988.1">
    <property type="nucleotide sequence ID" value="XM_029052155.2"/>
</dbReference>
<dbReference type="SUPFAM" id="SSF50978">
    <property type="entry name" value="WD40 repeat-like"/>
    <property type="match status" value="1"/>
</dbReference>
<dbReference type="InterPro" id="IPR036322">
    <property type="entry name" value="WD40_repeat_dom_sf"/>
</dbReference>
<evidence type="ECO:0000256" key="17">
    <source>
        <dbReference type="ARBA" id="ARBA00071144"/>
    </source>
</evidence>
<dbReference type="Ensembl" id="ENSOANT00000055638.1">
    <property type="protein sequence ID" value="ENSOANP00000039358.1"/>
    <property type="gene ID" value="ENSOANG00000031640.2"/>
</dbReference>
<keyword evidence="11" id="KW-0970">Cilium biogenesis/degradation</keyword>
<dbReference type="CTD" id="54806"/>
<feature type="coiled-coil region" evidence="20">
    <location>
        <begin position="175"/>
        <end position="207"/>
    </location>
</feature>
<keyword evidence="13" id="KW-0969">Cilium</keyword>
<feature type="region of interest" description="Disordered" evidence="21">
    <location>
        <begin position="97"/>
        <end position="165"/>
    </location>
</feature>
<evidence type="ECO:0000256" key="6">
    <source>
        <dbReference type="ARBA" id="ARBA00022490"/>
    </source>
</evidence>
<feature type="compositionally biased region" description="Basic residues" evidence="21">
    <location>
        <begin position="1230"/>
        <end position="1243"/>
    </location>
</feature>
<evidence type="ECO:0000256" key="14">
    <source>
        <dbReference type="ARBA" id="ARBA00023212"/>
    </source>
</evidence>
<dbReference type="InParanoid" id="A0A6I8NDP3"/>
<feature type="compositionally biased region" description="Basic residues" evidence="21">
    <location>
        <begin position="299"/>
        <end position="308"/>
    </location>
</feature>
<evidence type="ECO:0000259" key="22">
    <source>
        <dbReference type="PROSITE" id="PS50002"/>
    </source>
</evidence>